<dbReference type="EC" id="3.1.1.-" evidence="6"/>
<evidence type="ECO:0000256" key="2">
    <source>
        <dbReference type="ARBA" id="ARBA00004191"/>
    </source>
</evidence>
<evidence type="ECO:0000256" key="3">
    <source>
        <dbReference type="ARBA" id="ARBA00005784"/>
    </source>
</evidence>
<accession>A0A328DKX1</accession>
<reference evidence="7 8" key="1">
    <citation type="submission" date="2018-06" db="EMBL/GenBank/DDBJ databases">
        <title>The Genome of Cuscuta australis (Dodder) Provides Insight into the Evolution of Plant Parasitism.</title>
        <authorList>
            <person name="Liu H."/>
        </authorList>
    </citation>
    <scope>NUCLEOTIDE SEQUENCE [LARGE SCALE GENOMIC DNA]</scope>
    <source>
        <strain evidence="8">cv. Yunnan</strain>
        <tissue evidence="7">Vines</tissue>
    </source>
</reference>
<keyword evidence="5 6" id="KW-0961">Cell wall biogenesis/degradation</keyword>
<keyword evidence="4 6" id="KW-0134">Cell wall</keyword>
<evidence type="ECO:0000256" key="6">
    <source>
        <dbReference type="RuleBase" id="RU363114"/>
    </source>
</evidence>
<keyword evidence="8" id="KW-1185">Reference proteome</keyword>
<feature type="signal peptide" evidence="6">
    <location>
        <begin position="1"/>
        <end position="19"/>
    </location>
</feature>
<proteinExistence type="inferred from homology"/>
<gene>
    <name evidence="7" type="ORF">DM860_003442</name>
</gene>
<dbReference type="AlphaFoldDB" id="A0A328DKX1"/>
<organism evidence="7 8">
    <name type="scientific">Cuscuta australis</name>
    <dbReference type="NCBI Taxonomy" id="267555"/>
    <lineage>
        <taxon>Eukaryota</taxon>
        <taxon>Viridiplantae</taxon>
        <taxon>Streptophyta</taxon>
        <taxon>Embryophyta</taxon>
        <taxon>Tracheophyta</taxon>
        <taxon>Spermatophyta</taxon>
        <taxon>Magnoliopsida</taxon>
        <taxon>eudicotyledons</taxon>
        <taxon>Gunneridae</taxon>
        <taxon>Pentapetalae</taxon>
        <taxon>asterids</taxon>
        <taxon>lamiids</taxon>
        <taxon>Solanales</taxon>
        <taxon>Convolvulaceae</taxon>
        <taxon>Cuscuteae</taxon>
        <taxon>Cuscuta</taxon>
        <taxon>Cuscuta subgen. Grammica</taxon>
        <taxon>Cuscuta sect. Cleistogrammica</taxon>
    </lineage>
</organism>
<dbReference type="PANTHER" id="PTHR21562:SF93">
    <property type="entry name" value="PECTIN ACETYLESTERASE 8"/>
    <property type="match status" value="1"/>
</dbReference>
<comment type="similarity">
    <text evidence="3 6">Belongs to the pectinacetylesterase family.</text>
</comment>
<keyword evidence="6" id="KW-0964">Secreted</keyword>
<dbReference type="GO" id="GO:0071555">
    <property type="term" value="P:cell wall organization"/>
    <property type="evidence" value="ECO:0007669"/>
    <property type="project" value="UniProtKB-KW"/>
</dbReference>
<evidence type="ECO:0000313" key="7">
    <source>
        <dbReference type="EMBL" id="RAL44683.1"/>
    </source>
</evidence>
<sequence length="379" mass="41191">MFSWLLCLMVVFRAQKFSAGCSVDGPAASNGSLTLLKADVNDPMAPAVCLDGTPGAYYHSPGDVAGVDNWLIFIEGGGGGWCSSAEECKSRATYALGSTNNSLPSMSFGHILSPNAKGNPDFCNWNRIYVRYCDGSSFTSGVQGADPRTNVTYRGAMIFRAIMEDLLAKGMSNAKNAILSGSSAGGLAVIIHCDRFRSFLPASARVKCLADSAFFLHPENLIGDKLFDTTFEGLVNLQGSAAMLPSACIAKMIKPSLCFFPQYILQTVETPLFMVMSSFDLVQNCTLDELAMIEGLRLDLLASLPIASPSSSRGMWITSCMTHELTVYSWIAPTMLKIDGNRTYPQVFGDWFYDRLHTQVIDMSPEAKNCTQYGIHIKQ</sequence>
<dbReference type="Proteomes" id="UP000249390">
    <property type="component" value="Unassembled WGS sequence"/>
</dbReference>
<dbReference type="Pfam" id="PF03283">
    <property type="entry name" value="PAE"/>
    <property type="match status" value="1"/>
</dbReference>
<dbReference type="EMBL" id="NQVE01000142">
    <property type="protein sequence ID" value="RAL44683.1"/>
    <property type="molecule type" value="Genomic_DNA"/>
</dbReference>
<dbReference type="GO" id="GO:0009505">
    <property type="term" value="C:plant-type cell wall"/>
    <property type="evidence" value="ECO:0007669"/>
    <property type="project" value="TreeGrafter"/>
</dbReference>
<evidence type="ECO:0000256" key="5">
    <source>
        <dbReference type="ARBA" id="ARBA00023316"/>
    </source>
</evidence>
<evidence type="ECO:0000256" key="1">
    <source>
        <dbReference type="ARBA" id="ARBA00003534"/>
    </source>
</evidence>
<name>A0A328DKX1_9ASTE</name>
<dbReference type="GO" id="GO:0052793">
    <property type="term" value="F:pectin acetylesterase activity"/>
    <property type="evidence" value="ECO:0007669"/>
    <property type="project" value="TreeGrafter"/>
</dbReference>
<evidence type="ECO:0000256" key="4">
    <source>
        <dbReference type="ARBA" id="ARBA00022512"/>
    </source>
</evidence>
<protein>
    <recommendedName>
        <fullName evidence="6">Pectin acetylesterase</fullName>
        <ecNumber evidence="6">3.1.1.-</ecNumber>
    </recommendedName>
</protein>
<dbReference type="PANTHER" id="PTHR21562">
    <property type="entry name" value="NOTUM-RELATED"/>
    <property type="match status" value="1"/>
</dbReference>
<dbReference type="InterPro" id="IPR004963">
    <property type="entry name" value="PAE/NOTUM"/>
</dbReference>
<comment type="function">
    <text evidence="1 6">Hydrolyzes acetyl esters in homogalacturonan regions of pectin. In type I primary cell wall, galacturonic acid residues of pectin can be acetylated at the O-2 and O-3 positions. Decreasing the degree of acetylation of pectin gels in vitro alters their physical properties.</text>
</comment>
<keyword evidence="6" id="KW-0732">Signal</keyword>
<comment type="subcellular location">
    <subcellularLocation>
        <location evidence="2 6">Secreted</location>
        <location evidence="2 6">Cell wall</location>
    </subcellularLocation>
</comment>
<evidence type="ECO:0000313" key="8">
    <source>
        <dbReference type="Proteomes" id="UP000249390"/>
    </source>
</evidence>
<comment type="caution">
    <text evidence="7">The sequence shown here is derived from an EMBL/GenBank/DDBJ whole genome shotgun (WGS) entry which is preliminary data.</text>
</comment>
<keyword evidence="6" id="KW-0378">Hydrolase</keyword>
<feature type="chain" id="PRO_5016192268" description="Pectin acetylesterase" evidence="6">
    <location>
        <begin position="20"/>
        <end position="379"/>
    </location>
</feature>